<feature type="domain" description="FAD-binding" evidence="6">
    <location>
        <begin position="26"/>
        <end position="398"/>
    </location>
</feature>
<evidence type="ECO:0000256" key="3">
    <source>
        <dbReference type="ARBA" id="ARBA00022827"/>
    </source>
</evidence>
<dbReference type="GO" id="GO:0004497">
    <property type="term" value="F:monooxygenase activity"/>
    <property type="evidence" value="ECO:0007669"/>
    <property type="project" value="UniProtKB-KW"/>
</dbReference>
<keyword evidence="3" id="KW-0274">FAD</keyword>
<keyword evidence="4" id="KW-0560">Oxidoreductase</keyword>
<dbReference type="Proteomes" id="UP000653565">
    <property type="component" value="Unassembled WGS sequence"/>
</dbReference>
<name>A0A8H4MEB6_9EURO</name>
<evidence type="ECO:0000313" key="7">
    <source>
        <dbReference type="EMBL" id="KAF4243665.1"/>
    </source>
</evidence>
<dbReference type="EMBL" id="JAAAPX010000010">
    <property type="protein sequence ID" value="KAF4243665.1"/>
    <property type="molecule type" value="Genomic_DNA"/>
</dbReference>
<reference evidence="7" key="2">
    <citation type="submission" date="2020-04" db="EMBL/GenBank/DDBJ databases">
        <authorList>
            <person name="Santos R.A.C."/>
            <person name="Steenwyk J.L."/>
            <person name="Rivero-Menendez O."/>
            <person name="Mead M.E."/>
            <person name="Silva L.P."/>
            <person name="Bastos R.W."/>
            <person name="Alastruey-Izquierdo A."/>
            <person name="Goldman G.H."/>
            <person name="Rokas A."/>
        </authorList>
    </citation>
    <scope>NUCLEOTIDE SEQUENCE</scope>
    <source>
        <strain evidence="7">CNM-CM6805</strain>
    </source>
</reference>
<dbReference type="SUPFAM" id="SSF51905">
    <property type="entry name" value="FAD/NAD(P)-binding domain"/>
    <property type="match status" value="1"/>
</dbReference>
<dbReference type="OrthoDB" id="16820at2759"/>
<evidence type="ECO:0000256" key="5">
    <source>
        <dbReference type="ARBA" id="ARBA00023033"/>
    </source>
</evidence>
<keyword evidence="8" id="KW-1185">Reference proteome</keyword>
<keyword evidence="2" id="KW-0285">Flavoprotein</keyword>
<evidence type="ECO:0000259" key="6">
    <source>
        <dbReference type="Pfam" id="PF01494"/>
    </source>
</evidence>
<protein>
    <recommendedName>
        <fullName evidence="6">FAD-binding domain-containing protein</fullName>
    </recommendedName>
</protein>
<dbReference type="Gene3D" id="3.50.50.60">
    <property type="entry name" value="FAD/NAD(P)-binding domain"/>
    <property type="match status" value="1"/>
</dbReference>
<dbReference type="PANTHER" id="PTHR13789">
    <property type="entry name" value="MONOOXYGENASE"/>
    <property type="match status" value="1"/>
</dbReference>
<proteinExistence type="inferred from homology"/>
<gene>
    <name evidence="7" type="ORF">CNMCM6805_000388</name>
</gene>
<sequence length="482" mass="53558">MGLYLQSLAEMFNMFSEAHRIMPRRILIVGGGIAGLTASIALAKELTQVEPDLDIAIYDSRNEHSMGDGGAISLTPVAQHHLDQLGVLPELSKMGEDTGIEIDEINIYSLRSGRSLGPLRFADESGRGYGGYKSRRVLRSALFRAMLAVARQYAQISVEFDKKLSSSSTTGKVVKLQFDDGTTTTGDLLLGCDGVHSAVRTQLVDPGNQSEYTGIAFIQSLAPAERVSLSSHFDDSAIHLTKQGSLLASYCDPSHQTMFVAAIMRVNEHIIERYRALAYTDTNIAALTSAQMALRYQVRSKFGASAFPWIREWIDETRDWELYPIYQVRQRGKWHAERALLLGDAAHAMPPREESAAYAIEDAVIFAQIFARSRDRSLHHIFLEYENARRGLVDKAFDATRRLWQSDLDKGLFPGNFRDCMSSTQLPPNPLVKKTADGPIRERIFPPPTHESMSDLSVYTLTSELEGALEADEGRTKVPLSL</sequence>
<dbReference type="InterPro" id="IPR002938">
    <property type="entry name" value="FAD-bd"/>
</dbReference>
<accession>A0A8H4MEB6</accession>
<dbReference type="PANTHER" id="PTHR13789:SF309">
    <property type="entry name" value="PUTATIVE (AFU_ORTHOLOGUE AFUA_6G14510)-RELATED"/>
    <property type="match status" value="1"/>
</dbReference>
<dbReference type="Pfam" id="PF01494">
    <property type="entry name" value="FAD_binding_3"/>
    <property type="match status" value="1"/>
</dbReference>
<dbReference type="GO" id="GO:0071949">
    <property type="term" value="F:FAD binding"/>
    <property type="evidence" value="ECO:0007669"/>
    <property type="project" value="InterPro"/>
</dbReference>
<evidence type="ECO:0000313" key="8">
    <source>
        <dbReference type="Proteomes" id="UP000653565"/>
    </source>
</evidence>
<evidence type="ECO:0000256" key="1">
    <source>
        <dbReference type="ARBA" id="ARBA00007992"/>
    </source>
</evidence>
<dbReference type="PRINTS" id="PR00420">
    <property type="entry name" value="RNGMNOXGNASE"/>
</dbReference>
<comment type="similarity">
    <text evidence="1">Belongs to the paxM FAD-dependent monooxygenase family.</text>
</comment>
<evidence type="ECO:0000256" key="4">
    <source>
        <dbReference type="ARBA" id="ARBA00023002"/>
    </source>
</evidence>
<keyword evidence="5" id="KW-0503">Monooxygenase</keyword>
<comment type="caution">
    <text evidence="7">The sequence shown here is derived from an EMBL/GenBank/DDBJ whole genome shotgun (WGS) entry which is preliminary data.</text>
</comment>
<evidence type="ECO:0000256" key="2">
    <source>
        <dbReference type="ARBA" id="ARBA00022630"/>
    </source>
</evidence>
<dbReference type="AlphaFoldDB" id="A0A8H4MEB6"/>
<dbReference type="InterPro" id="IPR050493">
    <property type="entry name" value="FAD-dep_Monooxygenase_BioMet"/>
</dbReference>
<organism evidence="7 8">
    <name type="scientific">Aspergillus fumigatiaffinis</name>
    <dbReference type="NCBI Taxonomy" id="340414"/>
    <lineage>
        <taxon>Eukaryota</taxon>
        <taxon>Fungi</taxon>
        <taxon>Dikarya</taxon>
        <taxon>Ascomycota</taxon>
        <taxon>Pezizomycotina</taxon>
        <taxon>Eurotiomycetes</taxon>
        <taxon>Eurotiomycetidae</taxon>
        <taxon>Eurotiales</taxon>
        <taxon>Aspergillaceae</taxon>
        <taxon>Aspergillus</taxon>
        <taxon>Aspergillus subgen. Fumigati</taxon>
    </lineage>
</organism>
<reference evidence="7" key="1">
    <citation type="journal article" date="2020" name="bioRxiv">
        <title>Genomic and phenotypic heterogeneity of clinical isolates of the human pathogens Aspergillus fumigatus, Aspergillus lentulus and Aspergillus fumigatiaffinis.</title>
        <authorList>
            <person name="dos Santos R.A.C."/>
            <person name="Steenwyk J.L."/>
            <person name="Rivero-Menendez O."/>
            <person name="Mead M.E."/>
            <person name="Silva L.P."/>
            <person name="Bastos R.W."/>
            <person name="Alastruey-Izquierdo A."/>
            <person name="Goldman G.H."/>
            <person name="Rokas A."/>
        </authorList>
    </citation>
    <scope>NUCLEOTIDE SEQUENCE</scope>
    <source>
        <strain evidence="7">CNM-CM6805</strain>
    </source>
</reference>
<dbReference type="InterPro" id="IPR036188">
    <property type="entry name" value="FAD/NAD-bd_sf"/>
</dbReference>